<dbReference type="GO" id="GO:0003700">
    <property type="term" value="F:DNA-binding transcription factor activity"/>
    <property type="evidence" value="ECO:0007669"/>
    <property type="project" value="InterPro"/>
</dbReference>
<dbReference type="PANTHER" id="PTHR30126">
    <property type="entry name" value="HTH-TYPE TRANSCRIPTIONAL REGULATOR"/>
    <property type="match status" value="1"/>
</dbReference>
<dbReference type="RefSeq" id="WP_047760190.1">
    <property type="nucleotide sequence ID" value="NZ_CP091510.1"/>
</dbReference>
<evidence type="ECO:0000313" key="7">
    <source>
        <dbReference type="Proteomes" id="UP000036027"/>
    </source>
</evidence>
<keyword evidence="4" id="KW-0804">Transcription</keyword>
<protein>
    <submittedName>
        <fullName evidence="6">Transcriptional regulator</fullName>
    </submittedName>
</protein>
<dbReference type="Gene3D" id="3.40.190.290">
    <property type="match status" value="1"/>
</dbReference>
<dbReference type="InterPro" id="IPR005119">
    <property type="entry name" value="LysR_subst-bd"/>
</dbReference>
<dbReference type="CDD" id="cd05466">
    <property type="entry name" value="PBP2_LTTR_substrate"/>
    <property type="match status" value="1"/>
</dbReference>
<evidence type="ECO:0000256" key="1">
    <source>
        <dbReference type="ARBA" id="ARBA00009437"/>
    </source>
</evidence>
<dbReference type="GO" id="GO:0000976">
    <property type="term" value="F:transcription cis-regulatory region binding"/>
    <property type="evidence" value="ECO:0007669"/>
    <property type="project" value="TreeGrafter"/>
</dbReference>
<feature type="domain" description="HTH lysR-type" evidence="5">
    <location>
        <begin position="1"/>
        <end position="58"/>
    </location>
</feature>
<dbReference type="Pfam" id="PF00126">
    <property type="entry name" value="HTH_1"/>
    <property type="match status" value="1"/>
</dbReference>
<evidence type="ECO:0000256" key="2">
    <source>
        <dbReference type="ARBA" id="ARBA00023015"/>
    </source>
</evidence>
<reference evidence="6 7" key="1">
    <citation type="submission" date="2014-11" db="EMBL/GenBank/DDBJ databases">
        <title>Genome of a novel goose pathogen.</title>
        <authorList>
            <person name="Hansen C.M."/>
            <person name="Hueffer K."/>
            <person name="Choi S.C."/>
        </authorList>
    </citation>
    <scope>NUCLEOTIDE SEQUENCE [LARGE SCALE GENOMIC DNA]</scope>
    <source>
        <strain evidence="6 7">KH1503</strain>
    </source>
</reference>
<dbReference type="STRING" id="1470200.PL75_01730"/>
<dbReference type="Gene3D" id="1.10.10.10">
    <property type="entry name" value="Winged helix-like DNA-binding domain superfamily/Winged helix DNA-binding domain"/>
    <property type="match status" value="1"/>
</dbReference>
<evidence type="ECO:0000259" key="5">
    <source>
        <dbReference type="PROSITE" id="PS50931"/>
    </source>
</evidence>
<dbReference type="AlphaFoldDB" id="A0A0J0YUB1"/>
<dbReference type="PATRIC" id="fig|1470200.3.peg.1148"/>
<dbReference type="EMBL" id="JTDO01000002">
    <property type="protein sequence ID" value="KLT73690.1"/>
    <property type="molecule type" value="Genomic_DNA"/>
</dbReference>
<sequence>MDYTQLKTFTAVAHLGNLTQAAERLHLSQPAVSAQIKALEKQLDVLLFYRNTNGMSLTPAGEVLLPEAESLLQHHHKLDRFSKTLSTQYVEHAELGLIHPADPVKITRLTTEILQNDPDIQLHIQYGMSGEIEQRVLDKNLHGGFFLGPVTHRSLRSVFLENIHYSLICAADQAQDIQKNLPKSLNQYAWIEMSATSGSRKNLQQFWRKHKITPKRQIICDFPQTIIDLVCEGLGVAMVPSHKAESAWTDGKPICILDEYRQALPLSFIYLNEYEEDPSLKLLKKCVESIWSDEQPFEIPAIKTEPNTD</sequence>
<accession>A0A0J0YUB1</accession>
<keyword evidence="2" id="KW-0805">Transcription regulation</keyword>
<evidence type="ECO:0000313" key="6">
    <source>
        <dbReference type="EMBL" id="KLT73690.1"/>
    </source>
</evidence>
<dbReference type="InterPro" id="IPR036390">
    <property type="entry name" value="WH_DNA-bd_sf"/>
</dbReference>
<dbReference type="PRINTS" id="PR00039">
    <property type="entry name" value="HTHLYSR"/>
</dbReference>
<dbReference type="InterPro" id="IPR036388">
    <property type="entry name" value="WH-like_DNA-bd_sf"/>
</dbReference>
<keyword evidence="7" id="KW-1185">Reference proteome</keyword>
<proteinExistence type="inferred from homology"/>
<comment type="caution">
    <text evidence="6">The sequence shown here is derived from an EMBL/GenBank/DDBJ whole genome shotgun (WGS) entry which is preliminary data.</text>
</comment>
<dbReference type="Pfam" id="PF03466">
    <property type="entry name" value="LysR_substrate"/>
    <property type="match status" value="1"/>
</dbReference>
<dbReference type="PANTHER" id="PTHR30126:SF40">
    <property type="entry name" value="HTH-TYPE TRANSCRIPTIONAL REGULATOR GLTR"/>
    <property type="match status" value="1"/>
</dbReference>
<keyword evidence="3" id="KW-0238">DNA-binding</keyword>
<dbReference type="Proteomes" id="UP000036027">
    <property type="component" value="Unassembled WGS sequence"/>
</dbReference>
<dbReference type="OrthoDB" id="9803735at2"/>
<dbReference type="InterPro" id="IPR000847">
    <property type="entry name" value="LysR_HTH_N"/>
</dbReference>
<comment type="similarity">
    <text evidence="1">Belongs to the LysR transcriptional regulatory family.</text>
</comment>
<dbReference type="SUPFAM" id="SSF46785">
    <property type="entry name" value="Winged helix' DNA-binding domain"/>
    <property type="match status" value="1"/>
</dbReference>
<gene>
    <name evidence="6" type="ORF">PL75_01730</name>
</gene>
<name>A0A0J0YUB1_9NEIS</name>
<dbReference type="FunFam" id="1.10.10.10:FF:000001">
    <property type="entry name" value="LysR family transcriptional regulator"/>
    <property type="match status" value="1"/>
</dbReference>
<evidence type="ECO:0000256" key="4">
    <source>
        <dbReference type="ARBA" id="ARBA00023163"/>
    </source>
</evidence>
<organism evidence="6 7">
    <name type="scientific">Neisseria arctica</name>
    <dbReference type="NCBI Taxonomy" id="1470200"/>
    <lineage>
        <taxon>Bacteria</taxon>
        <taxon>Pseudomonadati</taxon>
        <taxon>Pseudomonadota</taxon>
        <taxon>Betaproteobacteria</taxon>
        <taxon>Neisseriales</taxon>
        <taxon>Neisseriaceae</taxon>
        <taxon>Neisseria</taxon>
    </lineage>
</organism>
<dbReference type="PROSITE" id="PS50931">
    <property type="entry name" value="HTH_LYSR"/>
    <property type="match status" value="1"/>
</dbReference>
<dbReference type="SUPFAM" id="SSF53850">
    <property type="entry name" value="Periplasmic binding protein-like II"/>
    <property type="match status" value="1"/>
</dbReference>
<evidence type="ECO:0000256" key="3">
    <source>
        <dbReference type="ARBA" id="ARBA00023125"/>
    </source>
</evidence>